<feature type="transmembrane region" description="Helical" evidence="1">
    <location>
        <begin position="134"/>
        <end position="156"/>
    </location>
</feature>
<evidence type="ECO:0000313" key="3">
    <source>
        <dbReference type="Proteomes" id="UP000009336"/>
    </source>
</evidence>
<dbReference type="PATRIC" id="fig|1141662.3.peg.3038"/>
<keyword evidence="3" id="KW-1185">Reference proteome</keyword>
<reference evidence="2 3" key="1">
    <citation type="journal article" date="2012" name="BMC Genomics">
        <title>Comparative genomics of bacteria in the genus Providencia isolated from wild Drosophila melanogaster.</title>
        <authorList>
            <person name="Galac M.R."/>
            <person name="Lazzaro B.P."/>
        </authorList>
    </citation>
    <scope>NUCLEOTIDE SEQUENCE [LARGE SCALE GENOMIC DNA]</scope>
    <source>
        <strain evidence="2 3">DSM 19968</strain>
    </source>
</reference>
<evidence type="ECO:0000313" key="2">
    <source>
        <dbReference type="EMBL" id="EKT57177.1"/>
    </source>
</evidence>
<accession>K8WI56</accession>
<organism evidence="2 3">
    <name type="scientific">Providencia burhodogranariea DSM 19968</name>
    <dbReference type="NCBI Taxonomy" id="1141662"/>
    <lineage>
        <taxon>Bacteria</taxon>
        <taxon>Pseudomonadati</taxon>
        <taxon>Pseudomonadota</taxon>
        <taxon>Gammaproteobacteria</taxon>
        <taxon>Enterobacterales</taxon>
        <taxon>Morganellaceae</taxon>
        <taxon>Providencia</taxon>
    </lineage>
</organism>
<keyword evidence="1" id="KW-1133">Transmembrane helix</keyword>
<name>K8WI56_9GAMM</name>
<gene>
    <name evidence="2" type="ORF">OOA_14965</name>
</gene>
<evidence type="ECO:0000256" key="1">
    <source>
        <dbReference type="SAM" id="Phobius"/>
    </source>
</evidence>
<dbReference type="RefSeq" id="WP_008912978.1">
    <property type="nucleotide sequence ID" value="NZ_KB233224.1"/>
</dbReference>
<dbReference type="eggNOG" id="ENOG502ZYJP">
    <property type="taxonomic scope" value="Bacteria"/>
</dbReference>
<comment type="caution">
    <text evidence="2">The sequence shown here is derived from an EMBL/GenBank/DDBJ whole genome shotgun (WGS) entry which is preliminary data.</text>
</comment>
<keyword evidence="1" id="KW-0812">Transmembrane</keyword>
<dbReference type="HOGENOM" id="CLU_088567_0_0_6"/>
<sequence length="270" mass="29710">MQNSIQPSDNLLQAFPSRELKLSPLKGDGGIGRTLFLIIAMVAITLFCAYQLPNIAYDYKIGQNAIPVDANIKGSCKTSLLVITNCSVDLSYQGHSVSRNFTFLGFNGGDIEVMPLADGNDRSKLTVDIAVDNVMLRFVTTLILIALFVFCIFIFIKRQILAGKVKKALLSVGSKPLKLIAIPAKIISTNKMIIANYKFDLDGKSESIAYSGNKKTTPIIFELNGSEHVLAVCDPQQNIPYVLDLPLKRIQATPEEVQRFQDALREEGLI</sequence>
<dbReference type="Proteomes" id="UP000009336">
    <property type="component" value="Unassembled WGS sequence"/>
</dbReference>
<dbReference type="EMBL" id="AKKL01000040">
    <property type="protein sequence ID" value="EKT57177.1"/>
    <property type="molecule type" value="Genomic_DNA"/>
</dbReference>
<dbReference type="AlphaFoldDB" id="K8WI56"/>
<proteinExistence type="predicted"/>
<protein>
    <submittedName>
        <fullName evidence="2">Uncharacterized protein</fullName>
    </submittedName>
</protein>
<keyword evidence="1" id="KW-0472">Membrane</keyword>
<feature type="transmembrane region" description="Helical" evidence="1">
    <location>
        <begin position="34"/>
        <end position="52"/>
    </location>
</feature>